<accession>A0A0F5Q270</accession>
<evidence type="ECO:0000313" key="10">
    <source>
        <dbReference type="Proteomes" id="UP000033411"/>
    </source>
</evidence>
<evidence type="ECO:0000313" key="9">
    <source>
        <dbReference type="EMBL" id="KKC35017.1"/>
    </source>
</evidence>
<feature type="transmembrane region" description="Helical" evidence="7">
    <location>
        <begin position="268"/>
        <end position="288"/>
    </location>
</feature>
<sequence>MTTLNSAPAARATDLVSPLVPLGNQTFRVLWASSLVANFGTLIQGVGAAWLMTSLTGSADMIALVQASTSLPMMLLALAGGAIADGYNRKHVMLAAQWFMVVVSITMVTATYLGVVTPWVLLSMTFLLGCGNAINMPSWQASMGDLVARRELSAAITLNGIGANISRSLGPAIGGAVVAMLGAAAAFAANALCYSAMIVALMRWRPSYAKDDLPREAMGSAVISGLRYVFLSPDMRRVLLRAFIFGLGSVVVLALLPFVASDRLAGDAALYGLLLGAFGVGAVLGGFAMGKLQRWMSDESVVKLAFLVFAGAAWTLPLTTSVWVTALAAICAGGCWVIALSLFNVSIQVAAPRWVVGRALSVYQTASFGGLAIGSWIWGTIAHQFGLQFAFGGASALLIVGALAGFLIPLPPRNVSNLDPLNRWREPSLTTGIDPRSGPVIVEVTFIIRPESHGEFLRIMVERRRIRRRDGARGWSLQRDLSDSNIWVERFHCATWTEYVRHSQRVTQADAPVSERLLSLHAGAEPPLVHRRIEHRTSRNRNHFIGSPDGLGTL</sequence>
<feature type="transmembrane region" description="Helical" evidence="7">
    <location>
        <begin position="176"/>
        <end position="201"/>
    </location>
</feature>
<dbReference type="PANTHER" id="PTHR23513:SF11">
    <property type="entry name" value="STAPHYLOFERRIN A TRANSPORTER"/>
    <property type="match status" value="1"/>
</dbReference>
<feature type="transmembrane region" description="Helical" evidence="7">
    <location>
        <begin position="63"/>
        <end position="84"/>
    </location>
</feature>
<evidence type="ECO:0000256" key="3">
    <source>
        <dbReference type="ARBA" id="ARBA00022475"/>
    </source>
</evidence>
<gene>
    <name evidence="9" type="ORF">WH87_17750</name>
</gene>
<proteinExistence type="predicted"/>
<evidence type="ECO:0000259" key="8">
    <source>
        <dbReference type="PROSITE" id="PS50850"/>
    </source>
</evidence>
<keyword evidence="6 7" id="KW-0472">Membrane</keyword>
<keyword evidence="10" id="KW-1185">Reference proteome</keyword>
<dbReference type="Gene3D" id="1.20.1250.20">
    <property type="entry name" value="MFS general substrate transporter like domains"/>
    <property type="match status" value="1"/>
</dbReference>
<dbReference type="InterPro" id="IPR020846">
    <property type="entry name" value="MFS_dom"/>
</dbReference>
<dbReference type="GO" id="GO:0005886">
    <property type="term" value="C:plasma membrane"/>
    <property type="evidence" value="ECO:0007669"/>
    <property type="project" value="UniProtKB-SubCell"/>
</dbReference>
<feature type="transmembrane region" description="Helical" evidence="7">
    <location>
        <begin position="29"/>
        <end position="51"/>
    </location>
</feature>
<dbReference type="RefSeq" id="WP_046139674.1">
    <property type="nucleotide sequence ID" value="NZ_LANJ01000047.1"/>
</dbReference>
<protein>
    <recommendedName>
        <fullName evidence="8">Major facilitator superfamily (MFS) profile domain-containing protein</fullName>
    </recommendedName>
</protein>
<evidence type="ECO:0000256" key="6">
    <source>
        <dbReference type="ARBA" id="ARBA00023136"/>
    </source>
</evidence>
<dbReference type="AlphaFoldDB" id="A0A0F5Q270"/>
<comment type="caution">
    <text evidence="9">The sequence shown here is derived from an EMBL/GenBank/DDBJ whole genome shotgun (WGS) entry which is preliminary data.</text>
</comment>
<dbReference type="InterPro" id="IPR036259">
    <property type="entry name" value="MFS_trans_sf"/>
</dbReference>
<keyword evidence="3" id="KW-1003">Cell membrane</keyword>
<dbReference type="Pfam" id="PF05977">
    <property type="entry name" value="MFS_3"/>
    <property type="match status" value="1"/>
</dbReference>
<dbReference type="InterPro" id="IPR010290">
    <property type="entry name" value="TM_effector"/>
</dbReference>
<evidence type="ECO:0000256" key="4">
    <source>
        <dbReference type="ARBA" id="ARBA00022692"/>
    </source>
</evidence>
<keyword evidence="5 7" id="KW-1133">Transmembrane helix</keyword>
<dbReference type="PANTHER" id="PTHR23513">
    <property type="entry name" value="INTEGRAL MEMBRANE EFFLUX PROTEIN-RELATED"/>
    <property type="match status" value="1"/>
</dbReference>
<evidence type="ECO:0000256" key="1">
    <source>
        <dbReference type="ARBA" id="ARBA00004651"/>
    </source>
</evidence>
<feature type="domain" description="Major facilitator superfamily (MFS) profile" evidence="8">
    <location>
        <begin position="26"/>
        <end position="413"/>
    </location>
</feature>
<reference evidence="9 10" key="1">
    <citation type="submission" date="2015-03" db="EMBL/GenBank/DDBJ databases">
        <authorList>
            <person name="Lepp D."/>
            <person name="Hassan Y.I."/>
            <person name="Li X.-Z."/>
            <person name="Zhou T."/>
        </authorList>
    </citation>
    <scope>NUCLEOTIDE SEQUENCE [LARGE SCALE GENOMIC DNA]</scope>
    <source>
        <strain evidence="9 10">E84</strain>
    </source>
</reference>
<evidence type="ECO:0000256" key="7">
    <source>
        <dbReference type="SAM" id="Phobius"/>
    </source>
</evidence>
<dbReference type="SUPFAM" id="SSF103473">
    <property type="entry name" value="MFS general substrate transporter"/>
    <property type="match status" value="1"/>
</dbReference>
<feature type="transmembrane region" description="Helical" evidence="7">
    <location>
        <begin position="385"/>
        <end position="408"/>
    </location>
</feature>
<feature type="transmembrane region" description="Helical" evidence="7">
    <location>
        <begin position="300"/>
        <end position="316"/>
    </location>
</feature>
<organism evidence="9 10">
    <name type="scientific">Devosia epidermidihirudinis</name>
    <dbReference type="NCBI Taxonomy" id="1293439"/>
    <lineage>
        <taxon>Bacteria</taxon>
        <taxon>Pseudomonadati</taxon>
        <taxon>Pseudomonadota</taxon>
        <taxon>Alphaproteobacteria</taxon>
        <taxon>Hyphomicrobiales</taxon>
        <taxon>Devosiaceae</taxon>
        <taxon>Devosia</taxon>
    </lineage>
</organism>
<keyword evidence="2" id="KW-0813">Transport</keyword>
<keyword evidence="4 7" id="KW-0812">Transmembrane</keyword>
<dbReference type="PROSITE" id="PS50850">
    <property type="entry name" value="MFS"/>
    <property type="match status" value="1"/>
</dbReference>
<dbReference type="STRING" id="1293439.WH87_17750"/>
<comment type="subcellular location">
    <subcellularLocation>
        <location evidence="1">Cell membrane</location>
        <topology evidence="1">Multi-pass membrane protein</topology>
    </subcellularLocation>
</comment>
<feature type="transmembrane region" description="Helical" evidence="7">
    <location>
        <begin position="322"/>
        <end position="343"/>
    </location>
</feature>
<feature type="transmembrane region" description="Helical" evidence="7">
    <location>
        <begin position="355"/>
        <end position="379"/>
    </location>
</feature>
<dbReference type="OrthoDB" id="9809918at2"/>
<feature type="transmembrane region" description="Helical" evidence="7">
    <location>
        <begin position="96"/>
        <end position="121"/>
    </location>
</feature>
<dbReference type="CDD" id="cd06173">
    <property type="entry name" value="MFS_MefA_like"/>
    <property type="match status" value="1"/>
</dbReference>
<name>A0A0F5Q270_9HYPH</name>
<evidence type="ECO:0000256" key="5">
    <source>
        <dbReference type="ARBA" id="ARBA00022989"/>
    </source>
</evidence>
<dbReference type="EMBL" id="LANJ01000047">
    <property type="protein sequence ID" value="KKC35017.1"/>
    <property type="molecule type" value="Genomic_DNA"/>
</dbReference>
<dbReference type="PATRIC" id="fig|1293439.3.peg.3620"/>
<feature type="transmembrane region" description="Helical" evidence="7">
    <location>
        <begin position="238"/>
        <end position="256"/>
    </location>
</feature>
<dbReference type="Proteomes" id="UP000033411">
    <property type="component" value="Unassembled WGS sequence"/>
</dbReference>
<evidence type="ECO:0000256" key="2">
    <source>
        <dbReference type="ARBA" id="ARBA00022448"/>
    </source>
</evidence>
<dbReference type="GO" id="GO:0022857">
    <property type="term" value="F:transmembrane transporter activity"/>
    <property type="evidence" value="ECO:0007669"/>
    <property type="project" value="InterPro"/>
</dbReference>